<evidence type="ECO:0000256" key="7">
    <source>
        <dbReference type="ARBA" id="ARBA00023224"/>
    </source>
</evidence>
<dbReference type="Pfam" id="PF00001">
    <property type="entry name" value="7tm_1"/>
    <property type="match status" value="1"/>
</dbReference>
<dbReference type="Gene3D" id="1.20.1070.10">
    <property type="entry name" value="Rhodopsin 7-helix transmembrane proteins"/>
    <property type="match status" value="1"/>
</dbReference>
<feature type="transmembrane region" description="Helical" evidence="10">
    <location>
        <begin position="228"/>
        <end position="254"/>
    </location>
</feature>
<feature type="domain" description="G-protein coupled receptors family 1 profile" evidence="11">
    <location>
        <begin position="74"/>
        <end position="338"/>
    </location>
</feature>
<comment type="subcellular location">
    <subcellularLocation>
        <location evidence="1">Membrane</location>
        <topology evidence="1">Multi-pass membrane protein</topology>
    </subcellularLocation>
</comment>
<keyword evidence="2 8" id="KW-0812">Transmembrane</keyword>
<evidence type="ECO:0000256" key="10">
    <source>
        <dbReference type="SAM" id="Phobius"/>
    </source>
</evidence>
<gene>
    <name evidence="12" type="ORF">LSH36_116g00027</name>
</gene>
<dbReference type="GO" id="GO:0004930">
    <property type="term" value="F:G protein-coupled receptor activity"/>
    <property type="evidence" value="ECO:0007669"/>
    <property type="project" value="UniProtKB-KW"/>
</dbReference>
<evidence type="ECO:0000256" key="2">
    <source>
        <dbReference type="ARBA" id="ARBA00022692"/>
    </source>
</evidence>
<feature type="transmembrane region" description="Helical" evidence="10">
    <location>
        <begin position="280"/>
        <end position="298"/>
    </location>
</feature>
<evidence type="ECO:0000256" key="1">
    <source>
        <dbReference type="ARBA" id="ARBA00004141"/>
    </source>
</evidence>
<dbReference type="PROSITE" id="PS00237">
    <property type="entry name" value="G_PROTEIN_RECEP_F1_1"/>
    <property type="match status" value="1"/>
</dbReference>
<feature type="transmembrane region" description="Helical" evidence="10">
    <location>
        <begin position="58"/>
        <end position="84"/>
    </location>
</feature>
<evidence type="ECO:0000256" key="9">
    <source>
        <dbReference type="SAM" id="MobiDB-lite"/>
    </source>
</evidence>
<protein>
    <recommendedName>
        <fullName evidence="11">G-protein coupled receptors family 1 profile domain-containing protein</fullName>
    </recommendedName>
</protein>
<keyword evidence="6 8" id="KW-0675">Receptor</keyword>
<evidence type="ECO:0000256" key="5">
    <source>
        <dbReference type="ARBA" id="ARBA00023136"/>
    </source>
</evidence>
<name>A0AAD9NAV9_9ANNE</name>
<dbReference type="AlphaFoldDB" id="A0AAD9NAV9"/>
<sequence length="454" mass="50569">MDESNLYLNGSTLMGVNSSDLGYPDTTQDNYTYYQNDFEQILKDFRKSLYRMDDPVTIVLIVCYIVVFTSALLGNLMVLLVILSNKSMRTSLTNSYLLNLAVADLLVTLVCIPLTIGETVYRVWIYSYFLCKATNYLQGLCISASVLTIMALSVDRYVAIRHPVRSRQTSSAFSVRITIVGIWLVSGAIMVPLAVIQSLTWHPLPSGEAVSLCGEHWPSVSTRTAFDIFLFIFIYVMPGTVVIFSYSSTGCTLLTGDRILQRTGSDVCHADNVMAGRRRLARMLLVLAILFAVSWMPYHAVNLYMDCSSQSGHGASLDVLSFALLLGHSHSAQNPVIYCFMNNSFKRGMRNLMRCRGAPTINDRTSTWRYTGQSLIASRQRSCNSSLHIPMSRLPRETPTSNGKSVHLDGDRPDPDQRSKYKPADMELAKYSANGEPTESSPLQSALSRDIDID</sequence>
<evidence type="ECO:0000259" key="11">
    <source>
        <dbReference type="PROSITE" id="PS50262"/>
    </source>
</evidence>
<feature type="compositionally biased region" description="Polar residues" evidence="9">
    <location>
        <begin position="435"/>
        <end position="447"/>
    </location>
</feature>
<proteinExistence type="inferred from homology"/>
<comment type="caution">
    <text evidence="12">The sequence shown here is derived from an EMBL/GenBank/DDBJ whole genome shotgun (WGS) entry which is preliminary data.</text>
</comment>
<evidence type="ECO:0000256" key="4">
    <source>
        <dbReference type="ARBA" id="ARBA00023040"/>
    </source>
</evidence>
<evidence type="ECO:0000313" key="13">
    <source>
        <dbReference type="Proteomes" id="UP001208570"/>
    </source>
</evidence>
<evidence type="ECO:0000256" key="8">
    <source>
        <dbReference type="RuleBase" id="RU000688"/>
    </source>
</evidence>
<feature type="transmembrane region" description="Helical" evidence="10">
    <location>
        <begin position="136"/>
        <end position="154"/>
    </location>
</feature>
<evidence type="ECO:0000313" key="12">
    <source>
        <dbReference type="EMBL" id="KAK2161441.1"/>
    </source>
</evidence>
<dbReference type="PRINTS" id="PR00237">
    <property type="entry name" value="GPCRRHODOPSN"/>
</dbReference>
<keyword evidence="3 10" id="KW-1133">Transmembrane helix</keyword>
<dbReference type="PANTHER" id="PTHR45695">
    <property type="entry name" value="LEUCOKININ RECEPTOR-RELATED"/>
    <property type="match status" value="1"/>
</dbReference>
<dbReference type="EMBL" id="JAODUP010000116">
    <property type="protein sequence ID" value="KAK2161441.1"/>
    <property type="molecule type" value="Genomic_DNA"/>
</dbReference>
<reference evidence="12" key="1">
    <citation type="journal article" date="2023" name="Mol. Biol. Evol.">
        <title>Third-Generation Sequencing Reveals the Adaptive Role of the Epigenome in Three Deep-Sea Polychaetes.</title>
        <authorList>
            <person name="Perez M."/>
            <person name="Aroh O."/>
            <person name="Sun Y."/>
            <person name="Lan Y."/>
            <person name="Juniper S.K."/>
            <person name="Young C.R."/>
            <person name="Angers B."/>
            <person name="Qian P.Y."/>
        </authorList>
    </citation>
    <scope>NUCLEOTIDE SEQUENCE</scope>
    <source>
        <strain evidence="12">P08H-3</strain>
    </source>
</reference>
<evidence type="ECO:0000256" key="6">
    <source>
        <dbReference type="ARBA" id="ARBA00023170"/>
    </source>
</evidence>
<feature type="compositionally biased region" description="Basic and acidic residues" evidence="9">
    <location>
        <begin position="406"/>
        <end position="428"/>
    </location>
</feature>
<dbReference type="SUPFAM" id="SSF81321">
    <property type="entry name" value="Family A G protein-coupled receptor-like"/>
    <property type="match status" value="1"/>
</dbReference>
<organism evidence="12 13">
    <name type="scientific">Paralvinella palmiformis</name>
    <dbReference type="NCBI Taxonomy" id="53620"/>
    <lineage>
        <taxon>Eukaryota</taxon>
        <taxon>Metazoa</taxon>
        <taxon>Spiralia</taxon>
        <taxon>Lophotrochozoa</taxon>
        <taxon>Annelida</taxon>
        <taxon>Polychaeta</taxon>
        <taxon>Sedentaria</taxon>
        <taxon>Canalipalpata</taxon>
        <taxon>Terebellida</taxon>
        <taxon>Terebelliformia</taxon>
        <taxon>Alvinellidae</taxon>
        <taxon>Paralvinella</taxon>
    </lineage>
</organism>
<dbReference type="InterPro" id="IPR017452">
    <property type="entry name" value="GPCR_Rhodpsn_7TM"/>
</dbReference>
<feature type="transmembrane region" description="Helical" evidence="10">
    <location>
        <begin position="96"/>
        <end position="116"/>
    </location>
</feature>
<dbReference type="PROSITE" id="PS50262">
    <property type="entry name" value="G_PROTEIN_RECEP_F1_2"/>
    <property type="match status" value="1"/>
</dbReference>
<comment type="similarity">
    <text evidence="8">Belongs to the G-protein coupled receptor 1 family.</text>
</comment>
<dbReference type="Proteomes" id="UP001208570">
    <property type="component" value="Unassembled WGS sequence"/>
</dbReference>
<dbReference type="PANTHER" id="PTHR45695:SF15">
    <property type="entry name" value="OPSIN RH2"/>
    <property type="match status" value="1"/>
</dbReference>
<keyword evidence="5 10" id="KW-0472">Membrane</keyword>
<keyword evidence="7 8" id="KW-0807">Transducer</keyword>
<dbReference type="CDD" id="cd14993">
    <property type="entry name" value="7tmA_CCKR-like"/>
    <property type="match status" value="1"/>
</dbReference>
<evidence type="ECO:0000256" key="3">
    <source>
        <dbReference type="ARBA" id="ARBA00022989"/>
    </source>
</evidence>
<feature type="transmembrane region" description="Helical" evidence="10">
    <location>
        <begin position="175"/>
        <end position="196"/>
    </location>
</feature>
<dbReference type="InterPro" id="IPR000276">
    <property type="entry name" value="GPCR_Rhodpsn"/>
</dbReference>
<keyword evidence="4 8" id="KW-0297">G-protein coupled receptor</keyword>
<keyword evidence="13" id="KW-1185">Reference proteome</keyword>
<accession>A0AAD9NAV9</accession>
<dbReference type="GO" id="GO:0005886">
    <property type="term" value="C:plasma membrane"/>
    <property type="evidence" value="ECO:0007669"/>
    <property type="project" value="TreeGrafter"/>
</dbReference>
<feature type="region of interest" description="Disordered" evidence="9">
    <location>
        <begin position="387"/>
        <end position="454"/>
    </location>
</feature>